<evidence type="ECO:0000313" key="1">
    <source>
        <dbReference type="EMBL" id="KAJ9101559.1"/>
    </source>
</evidence>
<accession>A0ACC2VQ62</accession>
<comment type="caution">
    <text evidence="1">The sequence shown here is derived from an EMBL/GenBank/DDBJ whole genome shotgun (WGS) entry which is preliminary data.</text>
</comment>
<keyword evidence="2" id="KW-1185">Reference proteome</keyword>
<proteinExistence type="predicted"/>
<protein>
    <submittedName>
        <fullName evidence="1">Uncharacterized protein</fullName>
    </submittedName>
</protein>
<reference evidence="1" key="1">
    <citation type="submission" date="2023-04" db="EMBL/GenBank/DDBJ databases">
        <title>Draft Genome sequencing of Naganishia species isolated from polar environments using Oxford Nanopore Technology.</title>
        <authorList>
            <person name="Leo P."/>
            <person name="Venkateswaran K."/>
        </authorList>
    </citation>
    <scope>NUCLEOTIDE SEQUENCE</scope>
    <source>
        <strain evidence="1">MNA-CCFEE 5261</strain>
    </source>
</reference>
<organism evidence="1 2">
    <name type="scientific">Naganishia cerealis</name>
    <dbReference type="NCBI Taxonomy" id="610337"/>
    <lineage>
        <taxon>Eukaryota</taxon>
        <taxon>Fungi</taxon>
        <taxon>Dikarya</taxon>
        <taxon>Basidiomycota</taxon>
        <taxon>Agaricomycotina</taxon>
        <taxon>Tremellomycetes</taxon>
        <taxon>Filobasidiales</taxon>
        <taxon>Filobasidiaceae</taxon>
        <taxon>Naganishia</taxon>
    </lineage>
</organism>
<sequence length="405" mass="43916">MLLKYYLAILSPAIRVVLGQPVDEGNTLVEDYDWRFESPVDICNRTNHFIASLADLKELARCSVVAGDVSIENFKDPIIHFGDIQKILGSLSVRKSSSLVRMEAPLLESISGSFGLKQLTSLSLVSFPKLLNLQSLDWQVIPILSNINFAGTIEGLKSIKISDTSLTAISGFISNELSIFDINNNRFLELISANMEKVTESLHISANARNAFVSLPRLSFAQNMSINDVEQLNLAELESVGASASLINNRFKSLKLPKLSSVKGTLSLVKNNELSHIDFASLTDIGGGLLVANNTLIEHVNFLPKLNVIGGAIELVGNFKDASLKQLRLVKGSARVKSFAAGFDCAKWSTAEMSSVIRGGKIECSNAKNETMVAGYSVLSVVSEDVANASKFGLAIYLVALWGLF</sequence>
<dbReference type="Proteomes" id="UP001241377">
    <property type="component" value="Unassembled WGS sequence"/>
</dbReference>
<evidence type="ECO:0000313" key="2">
    <source>
        <dbReference type="Proteomes" id="UP001241377"/>
    </source>
</evidence>
<dbReference type="EMBL" id="JASBWR010000056">
    <property type="protein sequence ID" value="KAJ9101559.1"/>
    <property type="molecule type" value="Genomic_DNA"/>
</dbReference>
<gene>
    <name evidence="1" type="ORF">QFC19_005056</name>
</gene>
<name>A0ACC2VQ62_9TREE</name>